<evidence type="ECO:0000313" key="1">
    <source>
        <dbReference type="EMBL" id="SEM14836.1"/>
    </source>
</evidence>
<organism evidence="1 2">
    <name type="scientific">Chitinophaga rupis</name>
    <dbReference type="NCBI Taxonomy" id="573321"/>
    <lineage>
        <taxon>Bacteria</taxon>
        <taxon>Pseudomonadati</taxon>
        <taxon>Bacteroidota</taxon>
        <taxon>Chitinophagia</taxon>
        <taxon>Chitinophagales</taxon>
        <taxon>Chitinophagaceae</taxon>
        <taxon>Chitinophaga</taxon>
    </lineage>
</organism>
<protein>
    <recommendedName>
        <fullName evidence="3">Type IX secretion system protein PorQ</fullName>
    </recommendedName>
</protein>
<evidence type="ECO:0000313" key="2">
    <source>
        <dbReference type="Proteomes" id="UP000198984"/>
    </source>
</evidence>
<dbReference type="Gene3D" id="2.40.160.60">
    <property type="entry name" value="Outer membrane protein transport protein (OMPP1/FadL/TodX)"/>
    <property type="match status" value="1"/>
</dbReference>
<dbReference type="NCBIfam" id="NF033709">
    <property type="entry name" value="PorV_fam"/>
    <property type="match status" value="1"/>
</dbReference>
<reference evidence="1 2" key="1">
    <citation type="submission" date="2016-10" db="EMBL/GenBank/DDBJ databases">
        <authorList>
            <person name="de Groot N.N."/>
        </authorList>
    </citation>
    <scope>NUCLEOTIDE SEQUENCE [LARGE SCALE GENOMIC DNA]</scope>
    <source>
        <strain evidence="1 2">DSM 21039</strain>
    </source>
</reference>
<dbReference type="NCBIfam" id="NF033711">
    <property type="entry name" value="T9SS_PorQ"/>
    <property type="match status" value="1"/>
</dbReference>
<proteinExistence type="predicted"/>
<evidence type="ECO:0008006" key="3">
    <source>
        <dbReference type="Google" id="ProtNLM"/>
    </source>
</evidence>
<sequence length="352" mass="39168">MLRRASFLILSILCISSLGFAQVLGGKSVFPFLDLPAAPQLTALGSMNVSQQNNDLSLTLVNPALLRPSMHSHLQVNYTSYFADVNYGHAMLGYYAEKLQTTFAGSVQYVHYGTLTQTDAAGNVQGTFKPRDIAWQLSASRQYLERWHYGINLKYIHSRYQQYGSSGLAADVGITYQDTARQLQIGLVARNMGAQLSSYVNDNKEPLPFDLQIGISKRLQHLPLQLSATLHHLYQFDIRYADPALEDEGLVSNGDTTGTGSKTFDKLFRHVVLAAQWEIGRYVELTVSYNHLRRQELAVSGQQGLGGFGAGIGIVTKKIQLRYARSWYQRAAAFNQLGINFPLPQWGILGKN</sequence>
<dbReference type="RefSeq" id="WP_089913425.1">
    <property type="nucleotide sequence ID" value="NZ_FOBB01000003.1"/>
</dbReference>
<name>A0A1H7W017_9BACT</name>
<gene>
    <name evidence="1" type="ORF">SAMN04488505_103512</name>
</gene>
<dbReference type="STRING" id="573321.SAMN04488505_103512"/>
<dbReference type="OrthoDB" id="9809953at2"/>
<dbReference type="AlphaFoldDB" id="A0A1H7W017"/>
<keyword evidence="2" id="KW-1185">Reference proteome</keyword>
<dbReference type="EMBL" id="FOBB01000003">
    <property type="protein sequence ID" value="SEM14836.1"/>
    <property type="molecule type" value="Genomic_DNA"/>
</dbReference>
<dbReference type="Proteomes" id="UP000198984">
    <property type="component" value="Unassembled WGS sequence"/>
</dbReference>
<accession>A0A1H7W017</accession>